<reference evidence="2" key="2">
    <citation type="submission" date="2013-10" db="EMBL/GenBank/DDBJ databases">
        <authorList>
            <person name="Aslett M."/>
        </authorList>
    </citation>
    <scope>NUCLEOTIDE SEQUENCE [LARGE SCALE GENOMIC DNA]</scope>
    <source>
        <strain evidence="2">Houghton</strain>
    </source>
</reference>
<dbReference type="Proteomes" id="UP000030750">
    <property type="component" value="Unassembled WGS sequence"/>
</dbReference>
<name>U6LAX0_9EIME</name>
<keyword evidence="3" id="KW-1185">Reference proteome</keyword>
<protein>
    <submittedName>
        <fullName evidence="2">Uncharacterized protein</fullName>
    </submittedName>
</protein>
<proteinExistence type="predicted"/>
<reference evidence="2" key="1">
    <citation type="submission" date="2013-10" db="EMBL/GenBank/DDBJ databases">
        <title>Genomic analysis of the causative agents of coccidiosis in chickens.</title>
        <authorList>
            <person name="Reid A.J."/>
            <person name="Blake D."/>
            <person name="Billington K."/>
            <person name="Browne H."/>
            <person name="Dunn M."/>
            <person name="Hung S."/>
            <person name="Kawahara F."/>
            <person name="Miranda-Saavedra D."/>
            <person name="Mourier T."/>
            <person name="Nagra H."/>
            <person name="Otto T.D."/>
            <person name="Rawlings N."/>
            <person name="Sanchez A."/>
            <person name="Sanders M."/>
            <person name="Subramaniam C."/>
            <person name="Tay Y."/>
            <person name="Dear P."/>
            <person name="Doerig C."/>
            <person name="Gruber A."/>
            <person name="Parkinson J."/>
            <person name="Shirley M."/>
            <person name="Wan K.L."/>
            <person name="Berriman M."/>
            <person name="Tomley F."/>
            <person name="Pain A."/>
        </authorList>
    </citation>
    <scope>NUCLEOTIDE SEQUENCE [LARGE SCALE GENOMIC DNA]</scope>
    <source>
        <strain evidence="2">Houghton</strain>
    </source>
</reference>
<evidence type="ECO:0000313" key="2">
    <source>
        <dbReference type="EMBL" id="CDJ47331.1"/>
    </source>
</evidence>
<sequence length="86" mass="9823">MHLCDGKILGGNLFPHPARREFQYESESGLAVEDEETPIEPQKRIANRKSRLCSLDLHATSNEEPRHKFNISIVPADDPLEKSQQR</sequence>
<evidence type="ECO:0000256" key="1">
    <source>
        <dbReference type="SAM" id="MobiDB-lite"/>
    </source>
</evidence>
<feature type="region of interest" description="Disordered" evidence="1">
    <location>
        <begin position="66"/>
        <end position="86"/>
    </location>
</feature>
<dbReference type="OrthoDB" id="352341at2759"/>
<gene>
    <name evidence="2" type="ORF">EBH_0072100</name>
</gene>
<organism evidence="2 3">
    <name type="scientific">Eimeria brunetti</name>
    <dbReference type="NCBI Taxonomy" id="51314"/>
    <lineage>
        <taxon>Eukaryota</taxon>
        <taxon>Sar</taxon>
        <taxon>Alveolata</taxon>
        <taxon>Apicomplexa</taxon>
        <taxon>Conoidasida</taxon>
        <taxon>Coccidia</taxon>
        <taxon>Eucoccidiorida</taxon>
        <taxon>Eimeriorina</taxon>
        <taxon>Eimeriidae</taxon>
        <taxon>Eimeria</taxon>
    </lineage>
</organism>
<dbReference type="AlphaFoldDB" id="U6LAX0"/>
<dbReference type="VEuPathDB" id="ToxoDB:EBH_0072100"/>
<accession>U6LAX0</accession>
<dbReference type="EMBL" id="HG710690">
    <property type="protein sequence ID" value="CDJ47331.1"/>
    <property type="molecule type" value="Genomic_DNA"/>
</dbReference>
<evidence type="ECO:0000313" key="3">
    <source>
        <dbReference type="Proteomes" id="UP000030750"/>
    </source>
</evidence>